<sequence>MTEPRMRQRGKGPQWEQRDLESFLVAYGDTSRPPLRSTVLTLDEIITDYIIETCHEAAAVASHARRQKIKLDDFKFMLRRDTAKLGRVSELLETDKELKMKRKTINLDEGNVVRSVEEEAGVGKKKRKEAVDEEGDEEGERRRKKKKGKKEDAGTVVSG</sequence>
<dbReference type="Proteomes" id="UP000800036">
    <property type="component" value="Unassembled WGS sequence"/>
</dbReference>
<name>A0A6A5UUJ1_9PLEO</name>
<evidence type="ECO:0000313" key="8">
    <source>
        <dbReference type="EMBL" id="KAF1967619.1"/>
    </source>
</evidence>
<accession>A0A6A5UUJ1</accession>
<dbReference type="GO" id="GO:0051123">
    <property type="term" value="P:RNA polymerase II preinitiation complex assembly"/>
    <property type="evidence" value="ECO:0007669"/>
    <property type="project" value="TreeGrafter"/>
</dbReference>
<dbReference type="PANTHER" id="PTHR11380">
    <property type="entry name" value="TRANSCRIPTION INITIATION FACTOR TFIID/SUPT3-RELATED"/>
    <property type="match status" value="1"/>
</dbReference>
<keyword evidence="4" id="KW-0539">Nucleus</keyword>
<dbReference type="OrthoDB" id="10266074at2759"/>
<dbReference type="GO" id="GO:0005669">
    <property type="term" value="C:transcription factor TFIID complex"/>
    <property type="evidence" value="ECO:0007669"/>
    <property type="project" value="TreeGrafter"/>
</dbReference>
<dbReference type="PANTHER" id="PTHR11380:SF5">
    <property type="entry name" value="TRANSCRIPTION INITIATION FACTOR TFIID SUBUNIT 13"/>
    <property type="match status" value="1"/>
</dbReference>
<comment type="similarity">
    <text evidence="5">Belongs to the TAF13 family.</text>
</comment>
<keyword evidence="9" id="KW-1185">Reference proteome</keyword>
<evidence type="ECO:0000256" key="3">
    <source>
        <dbReference type="ARBA" id="ARBA00023163"/>
    </source>
</evidence>
<evidence type="ECO:0000256" key="7">
    <source>
        <dbReference type="SAM" id="MobiDB-lite"/>
    </source>
</evidence>
<dbReference type="InterPro" id="IPR009072">
    <property type="entry name" value="Histone-fold"/>
</dbReference>
<feature type="region of interest" description="Disordered" evidence="7">
    <location>
        <begin position="116"/>
        <end position="159"/>
    </location>
</feature>
<reference evidence="8" key="1">
    <citation type="journal article" date="2020" name="Stud. Mycol.">
        <title>101 Dothideomycetes genomes: a test case for predicting lifestyles and emergence of pathogens.</title>
        <authorList>
            <person name="Haridas S."/>
            <person name="Albert R."/>
            <person name="Binder M."/>
            <person name="Bloem J."/>
            <person name="Labutti K."/>
            <person name="Salamov A."/>
            <person name="Andreopoulos B."/>
            <person name="Baker S."/>
            <person name="Barry K."/>
            <person name="Bills G."/>
            <person name="Bluhm B."/>
            <person name="Cannon C."/>
            <person name="Castanera R."/>
            <person name="Culley D."/>
            <person name="Daum C."/>
            <person name="Ezra D."/>
            <person name="Gonzalez J."/>
            <person name="Henrissat B."/>
            <person name="Kuo A."/>
            <person name="Liang C."/>
            <person name="Lipzen A."/>
            <person name="Lutzoni F."/>
            <person name="Magnuson J."/>
            <person name="Mondo S."/>
            <person name="Nolan M."/>
            <person name="Ohm R."/>
            <person name="Pangilinan J."/>
            <person name="Park H.-J."/>
            <person name="Ramirez L."/>
            <person name="Alfaro M."/>
            <person name="Sun H."/>
            <person name="Tritt A."/>
            <person name="Yoshinaga Y."/>
            <person name="Zwiers L.-H."/>
            <person name="Turgeon B."/>
            <person name="Goodwin S."/>
            <person name="Spatafora J."/>
            <person name="Crous P."/>
            <person name="Grigoriev I."/>
        </authorList>
    </citation>
    <scope>NUCLEOTIDE SEQUENCE</scope>
    <source>
        <strain evidence="8">CBS 107.79</strain>
    </source>
</reference>
<evidence type="ECO:0000256" key="1">
    <source>
        <dbReference type="ARBA" id="ARBA00004123"/>
    </source>
</evidence>
<dbReference type="GO" id="GO:0046982">
    <property type="term" value="F:protein heterodimerization activity"/>
    <property type="evidence" value="ECO:0007669"/>
    <property type="project" value="InterPro"/>
</dbReference>
<evidence type="ECO:0000313" key="9">
    <source>
        <dbReference type="Proteomes" id="UP000800036"/>
    </source>
</evidence>
<dbReference type="Gene3D" id="1.10.20.10">
    <property type="entry name" value="Histone, subunit A"/>
    <property type="match status" value="1"/>
</dbReference>
<evidence type="ECO:0000256" key="6">
    <source>
        <dbReference type="ARBA" id="ARBA00040136"/>
    </source>
</evidence>
<dbReference type="SUPFAM" id="SSF47113">
    <property type="entry name" value="Histone-fold"/>
    <property type="match status" value="1"/>
</dbReference>
<comment type="subcellular location">
    <subcellularLocation>
        <location evidence="1">Nucleus</location>
    </subcellularLocation>
</comment>
<gene>
    <name evidence="8" type="ORF">BU23DRAFT_482954</name>
</gene>
<dbReference type="InterPro" id="IPR003195">
    <property type="entry name" value="TFIID_TAF13"/>
</dbReference>
<dbReference type="Pfam" id="PF02269">
    <property type="entry name" value="TFIID-18kDa"/>
    <property type="match status" value="1"/>
</dbReference>
<proteinExistence type="inferred from homology"/>
<organism evidence="8 9">
    <name type="scientific">Bimuria novae-zelandiae CBS 107.79</name>
    <dbReference type="NCBI Taxonomy" id="1447943"/>
    <lineage>
        <taxon>Eukaryota</taxon>
        <taxon>Fungi</taxon>
        <taxon>Dikarya</taxon>
        <taxon>Ascomycota</taxon>
        <taxon>Pezizomycotina</taxon>
        <taxon>Dothideomycetes</taxon>
        <taxon>Pleosporomycetidae</taxon>
        <taxon>Pleosporales</taxon>
        <taxon>Massarineae</taxon>
        <taxon>Didymosphaeriaceae</taxon>
        <taxon>Bimuria</taxon>
    </lineage>
</organism>
<protein>
    <recommendedName>
        <fullName evidence="6">Transcription initiation factor TFIID subunit 13</fullName>
    </recommendedName>
</protein>
<dbReference type="EMBL" id="ML976730">
    <property type="protein sequence ID" value="KAF1967619.1"/>
    <property type="molecule type" value="Genomic_DNA"/>
</dbReference>
<keyword evidence="2" id="KW-0805">Transcription regulation</keyword>
<keyword evidence="3" id="KW-0804">Transcription</keyword>
<evidence type="ECO:0000256" key="4">
    <source>
        <dbReference type="ARBA" id="ARBA00023242"/>
    </source>
</evidence>
<evidence type="ECO:0000256" key="5">
    <source>
        <dbReference type="ARBA" id="ARBA00038392"/>
    </source>
</evidence>
<evidence type="ECO:0000256" key="2">
    <source>
        <dbReference type="ARBA" id="ARBA00023015"/>
    </source>
</evidence>
<dbReference type="AlphaFoldDB" id="A0A6A5UUJ1"/>